<dbReference type="Proteomes" id="UP001201812">
    <property type="component" value="Unassembled WGS sequence"/>
</dbReference>
<dbReference type="PANTHER" id="PTHR45830">
    <property type="entry name" value="SERPENTINE RECEPTOR, CLASS I"/>
    <property type="match status" value="1"/>
</dbReference>
<keyword evidence="1" id="KW-0472">Membrane</keyword>
<dbReference type="PANTHER" id="PTHR45830:SF15">
    <property type="entry name" value="SERPENTINE RECEPTOR, CLASS I"/>
    <property type="match status" value="1"/>
</dbReference>
<sequence length="274" mass="30785">MIIFAAVNVFNAQMFCLLFRVTVVLPNPKVHEWFMKPVSLILSQIYWMALSLGYAIPLYSILLKDNILVTYLTVTSKNLNLQPTKPDTVVIAVDFNPDIPVGIYTTRYCAAIVGGVIYFEIICLAMTIYIIKRLRKNAHLFSKKTYSLQIQFTLVLAFQLLSPLIFVLVPVSCAIIFAIMGTSSFGRSDGRTGIVLLSIYTLSNSLVTVLFVTPYRKYTLAKFGICFGHKFREFVSRNSQLIRPNVSEIRRNAASVVPVSSDFSYGPNVSPRPQ</sequence>
<keyword evidence="3" id="KW-1185">Reference proteome</keyword>
<keyword evidence="1" id="KW-1133">Transmembrane helix</keyword>
<feature type="transmembrane region" description="Helical" evidence="1">
    <location>
        <begin position="38"/>
        <end position="62"/>
    </location>
</feature>
<gene>
    <name evidence="2" type="ORF">DdX_12970</name>
</gene>
<feature type="transmembrane region" description="Helical" evidence="1">
    <location>
        <begin position="152"/>
        <end position="180"/>
    </location>
</feature>
<evidence type="ECO:0000313" key="2">
    <source>
        <dbReference type="EMBL" id="KAI1706510.1"/>
    </source>
</evidence>
<proteinExistence type="predicted"/>
<feature type="transmembrane region" description="Helical" evidence="1">
    <location>
        <begin position="110"/>
        <end position="131"/>
    </location>
</feature>
<keyword evidence="1" id="KW-0812">Transmembrane</keyword>
<protein>
    <submittedName>
        <fullName evidence="2">Serpentine type 7TM GPCR chemoreceptor srh domain-containing protein</fullName>
    </submittedName>
</protein>
<dbReference type="Pfam" id="PF10318">
    <property type="entry name" value="7TM_GPCR_Srh"/>
    <property type="match status" value="1"/>
</dbReference>
<comment type="caution">
    <text evidence="2">The sequence shown here is derived from an EMBL/GenBank/DDBJ whole genome shotgun (WGS) entry which is preliminary data.</text>
</comment>
<feature type="transmembrane region" description="Helical" evidence="1">
    <location>
        <begin position="192"/>
        <end position="212"/>
    </location>
</feature>
<accession>A0AAD4QWW7</accession>
<reference evidence="2" key="1">
    <citation type="submission" date="2022-01" db="EMBL/GenBank/DDBJ databases">
        <title>Genome Sequence Resource for Two Populations of Ditylenchus destructor, the Migratory Endoparasitic Phytonematode.</title>
        <authorList>
            <person name="Zhang H."/>
            <person name="Lin R."/>
            <person name="Xie B."/>
        </authorList>
    </citation>
    <scope>NUCLEOTIDE SEQUENCE</scope>
    <source>
        <strain evidence="2">BazhouSP</strain>
    </source>
</reference>
<name>A0AAD4QWW7_9BILA</name>
<evidence type="ECO:0000256" key="1">
    <source>
        <dbReference type="SAM" id="Phobius"/>
    </source>
</evidence>
<dbReference type="EMBL" id="JAKKPZ010000047">
    <property type="protein sequence ID" value="KAI1706510.1"/>
    <property type="molecule type" value="Genomic_DNA"/>
</dbReference>
<organism evidence="2 3">
    <name type="scientific">Ditylenchus destructor</name>
    <dbReference type="NCBI Taxonomy" id="166010"/>
    <lineage>
        <taxon>Eukaryota</taxon>
        <taxon>Metazoa</taxon>
        <taxon>Ecdysozoa</taxon>
        <taxon>Nematoda</taxon>
        <taxon>Chromadorea</taxon>
        <taxon>Rhabditida</taxon>
        <taxon>Tylenchina</taxon>
        <taxon>Tylenchomorpha</taxon>
        <taxon>Sphaerularioidea</taxon>
        <taxon>Anguinidae</taxon>
        <taxon>Anguininae</taxon>
        <taxon>Ditylenchus</taxon>
    </lineage>
</organism>
<evidence type="ECO:0000313" key="3">
    <source>
        <dbReference type="Proteomes" id="UP001201812"/>
    </source>
</evidence>
<feature type="transmembrane region" description="Helical" evidence="1">
    <location>
        <begin position="6"/>
        <end position="26"/>
    </location>
</feature>
<dbReference type="AlphaFoldDB" id="A0AAD4QWW7"/>
<dbReference type="InterPro" id="IPR019422">
    <property type="entry name" value="7TM_GPCR_serpentine_rcpt_Srh"/>
</dbReference>